<accession>A0ABR4DP50</accession>
<feature type="compositionally biased region" description="Acidic residues" evidence="1">
    <location>
        <begin position="436"/>
        <end position="472"/>
    </location>
</feature>
<comment type="caution">
    <text evidence="2">The sequence shown here is derived from an EMBL/GenBank/DDBJ whole genome shotgun (WGS) entry which is preliminary data.</text>
</comment>
<dbReference type="EMBL" id="JAZGUE010000001">
    <property type="protein sequence ID" value="KAL2272035.1"/>
    <property type="molecule type" value="Genomic_DNA"/>
</dbReference>
<evidence type="ECO:0000256" key="1">
    <source>
        <dbReference type="SAM" id="MobiDB-lite"/>
    </source>
</evidence>
<feature type="region of interest" description="Disordered" evidence="1">
    <location>
        <begin position="45"/>
        <end position="64"/>
    </location>
</feature>
<protein>
    <submittedName>
        <fullName evidence="2">Uncharacterized protein</fullName>
    </submittedName>
</protein>
<name>A0ABR4DP50_9PEZI</name>
<dbReference type="InterPro" id="IPR038883">
    <property type="entry name" value="AN11006-like"/>
</dbReference>
<feature type="region of interest" description="Disordered" evidence="1">
    <location>
        <begin position="434"/>
        <end position="481"/>
    </location>
</feature>
<feature type="compositionally biased region" description="Pro residues" evidence="1">
    <location>
        <begin position="48"/>
        <end position="64"/>
    </location>
</feature>
<organism evidence="2 3">
    <name type="scientific">Remersonia thermophila</name>
    <dbReference type="NCBI Taxonomy" id="72144"/>
    <lineage>
        <taxon>Eukaryota</taxon>
        <taxon>Fungi</taxon>
        <taxon>Dikarya</taxon>
        <taxon>Ascomycota</taxon>
        <taxon>Pezizomycotina</taxon>
        <taxon>Sordariomycetes</taxon>
        <taxon>Sordariomycetidae</taxon>
        <taxon>Sordariales</taxon>
        <taxon>Sordariales incertae sedis</taxon>
        <taxon>Remersonia</taxon>
    </lineage>
</organism>
<evidence type="ECO:0000313" key="3">
    <source>
        <dbReference type="Proteomes" id="UP001600064"/>
    </source>
</evidence>
<gene>
    <name evidence="2" type="ORF">VTJ83DRAFT_1406</name>
</gene>
<dbReference type="PANTHER" id="PTHR42085:SF4">
    <property type="entry name" value="F-BOX DOMAIN-CONTAINING PROTEIN"/>
    <property type="match status" value="1"/>
</dbReference>
<dbReference type="RefSeq" id="XP_070870759.1">
    <property type="nucleotide sequence ID" value="XM_071007562.1"/>
</dbReference>
<sequence length="623" mass="67749">MLGGRDHINTTALLCTPSDSHPSPIVPSPSSAIMSASASSVVAMAGLPTPPPPPPQPHPPPPPAVAAPLLRVPIPNTTQPHLLAIPGEIRNLIYKQLLIFSDPIPIFREPSLPSSSSPHKAKKARRRPNPVSSVLLPVLLTSRLLHAEAAGIFYSYNTFSLPRSAAHRAPLQVQHNLLTRRFLDVIGPRNAALLRRLVLPFPADPGLLLAAHWRESAFAATSALTRSNSARLRTSRRREGGGGEANPFDLDPGAALALVKAVAARCPRLEAVALDMSGDNHWLRILRPHACAVRAMLGPVDKALREAFPRLGEVELWVGEGPASRGQGADGENGRERWSWTSVVEMMPPEVGGVGIGIGIGIGGGGSGSGGGGGVAAAAPGRGFGTWTTGNGVGVAVRAAMTRREWRWVKQVVEEEDEDGEWKGWRCTVARPEVGWIEEQEELQEDDDDDDDDDDEGGEEQEEEVDNGEQEAEASYHPDAASIPRYVHHGRDPAYLLYGPPELALRSEMHDCWTRRTMWVRFAAAFVRSPTAARRELREAREWLAWKKWMIDQAGPPPVFTTSASGSGTPAFCDSGSGRSFRDVYPARPKKPLARRVKKKVMIAASTVMRPAFLWYLERKYED</sequence>
<proteinExistence type="predicted"/>
<evidence type="ECO:0000313" key="2">
    <source>
        <dbReference type="EMBL" id="KAL2272035.1"/>
    </source>
</evidence>
<keyword evidence="3" id="KW-1185">Reference proteome</keyword>
<dbReference type="Proteomes" id="UP001600064">
    <property type="component" value="Unassembled WGS sequence"/>
</dbReference>
<reference evidence="2 3" key="1">
    <citation type="journal article" date="2024" name="Commun. Biol.">
        <title>Comparative genomic analysis of thermophilic fungi reveals convergent evolutionary adaptations and gene losses.</title>
        <authorList>
            <person name="Steindorff A.S."/>
            <person name="Aguilar-Pontes M.V."/>
            <person name="Robinson A.J."/>
            <person name="Andreopoulos B."/>
            <person name="LaButti K."/>
            <person name="Kuo A."/>
            <person name="Mondo S."/>
            <person name="Riley R."/>
            <person name="Otillar R."/>
            <person name="Haridas S."/>
            <person name="Lipzen A."/>
            <person name="Grimwood J."/>
            <person name="Schmutz J."/>
            <person name="Clum A."/>
            <person name="Reid I.D."/>
            <person name="Moisan M.C."/>
            <person name="Butler G."/>
            <person name="Nguyen T.T.M."/>
            <person name="Dewar K."/>
            <person name="Conant G."/>
            <person name="Drula E."/>
            <person name="Henrissat B."/>
            <person name="Hansel C."/>
            <person name="Singer S."/>
            <person name="Hutchinson M.I."/>
            <person name="de Vries R.P."/>
            <person name="Natvig D.O."/>
            <person name="Powell A.J."/>
            <person name="Tsang A."/>
            <person name="Grigoriev I.V."/>
        </authorList>
    </citation>
    <scope>NUCLEOTIDE SEQUENCE [LARGE SCALE GENOMIC DNA]</scope>
    <source>
        <strain evidence="2 3">ATCC 22073</strain>
    </source>
</reference>
<dbReference type="GeneID" id="98122206"/>
<dbReference type="PANTHER" id="PTHR42085">
    <property type="entry name" value="F-BOX DOMAIN-CONTAINING PROTEIN"/>
    <property type="match status" value="1"/>
</dbReference>